<accession>A0A251Q6L2</accession>
<evidence type="ECO:0000313" key="3">
    <source>
        <dbReference type="Proteomes" id="UP000006882"/>
    </source>
</evidence>
<keyword evidence="3" id="KW-1185">Reference proteome</keyword>
<feature type="compositionally biased region" description="Basic and acidic residues" evidence="1">
    <location>
        <begin position="1"/>
        <end position="16"/>
    </location>
</feature>
<dbReference type="Gramene" id="ONI19020">
    <property type="protein sequence ID" value="ONI19020"/>
    <property type="gene ID" value="PRUPE_3G254100"/>
</dbReference>
<dbReference type="AlphaFoldDB" id="A0A251Q6L2"/>
<evidence type="ECO:0000313" key="2">
    <source>
        <dbReference type="EMBL" id="ONI19020.1"/>
    </source>
</evidence>
<proteinExistence type="predicted"/>
<name>A0A251Q6L2_PRUPE</name>
<reference evidence="2 3" key="1">
    <citation type="journal article" date="2013" name="Nat. Genet.">
        <title>The high-quality draft genome of peach (Prunus persica) identifies unique patterns of genetic diversity, domestication and genome evolution.</title>
        <authorList>
            <consortium name="International Peach Genome Initiative"/>
            <person name="Verde I."/>
            <person name="Abbott A.G."/>
            <person name="Scalabrin S."/>
            <person name="Jung S."/>
            <person name="Shu S."/>
            <person name="Marroni F."/>
            <person name="Zhebentyayeva T."/>
            <person name="Dettori M.T."/>
            <person name="Grimwood J."/>
            <person name="Cattonaro F."/>
            <person name="Zuccolo A."/>
            <person name="Rossini L."/>
            <person name="Jenkins J."/>
            <person name="Vendramin E."/>
            <person name="Meisel L.A."/>
            <person name="Decroocq V."/>
            <person name="Sosinski B."/>
            <person name="Prochnik S."/>
            <person name="Mitros T."/>
            <person name="Policriti A."/>
            <person name="Cipriani G."/>
            <person name="Dondini L."/>
            <person name="Ficklin S."/>
            <person name="Goodstein D.M."/>
            <person name="Xuan P."/>
            <person name="Del Fabbro C."/>
            <person name="Aramini V."/>
            <person name="Copetti D."/>
            <person name="Gonzalez S."/>
            <person name="Horner D.S."/>
            <person name="Falchi R."/>
            <person name="Lucas S."/>
            <person name="Mica E."/>
            <person name="Maldonado J."/>
            <person name="Lazzari B."/>
            <person name="Bielenberg D."/>
            <person name="Pirona R."/>
            <person name="Miculan M."/>
            <person name="Barakat A."/>
            <person name="Testolin R."/>
            <person name="Stella A."/>
            <person name="Tartarini S."/>
            <person name="Tonutti P."/>
            <person name="Arus P."/>
            <person name="Orellana A."/>
            <person name="Wells C."/>
            <person name="Main D."/>
            <person name="Vizzotto G."/>
            <person name="Silva H."/>
            <person name="Salamini F."/>
            <person name="Schmutz J."/>
            <person name="Morgante M."/>
            <person name="Rokhsar D.S."/>
        </authorList>
    </citation>
    <scope>NUCLEOTIDE SEQUENCE [LARGE SCALE GENOMIC DNA]</scope>
    <source>
        <strain evidence="3">cv. Nemared</strain>
    </source>
</reference>
<evidence type="ECO:0000256" key="1">
    <source>
        <dbReference type="SAM" id="MobiDB-lite"/>
    </source>
</evidence>
<protein>
    <submittedName>
        <fullName evidence="2">Uncharacterized protein</fullName>
    </submittedName>
</protein>
<organism evidence="2 3">
    <name type="scientific">Prunus persica</name>
    <name type="common">Peach</name>
    <name type="synonym">Amygdalus persica</name>
    <dbReference type="NCBI Taxonomy" id="3760"/>
    <lineage>
        <taxon>Eukaryota</taxon>
        <taxon>Viridiplantae</taxon>
        <taxon>Streptophyta</taxon>
        <taxon>Embryophyta</taxon>
        <taxon>Tracheophyta</taxon>
        <taxon>Spermatophyta</taxon>
        <taxon>Magnoliopsida</taxon>
        <taxon>eudicotyledons</taxon>
        <taxon>Gunneridae</taxon>
        <taxon>Pentapetalae</taxon>
        <taxon>rosids</taxon>
        <taxon>fabids</taxon>
        <taxon>Rosales</taxon>
        <taxon>Rosaceae</taxon>
        <taxon>Amygdaloideae</taxon>
        <taxon>Amygdaleae</taxon>
        <taxon>Prunus</taxon>
    </lineage>
</organism>
<feature type="region of interest" description="Disordered" evidence="1">
    <location>
        <begin position="1"/>
        <end position="22"/>
    </location>
</feature>
<gene>
    <name evidence="2" type="ORF">PRUPE_3G254100</name>
</gene>
<dbReference type="EMBL" id="CM007653">
    <property type="protein sequence ID" value="ONI19020.1"/>
    <property type="molecule type" value="Genomic_DNA"/>
</dbReference>
<dbReference type="Proteomes" id="UP000006882">
    <property type="component" value="Chromosome G3"/>
</dbReference>
<sequence length="66" mass="6763">METCKYKENKKGENSEKPSIPSSLVSLPSGVLVLVGADASGTEAGGADAGKLFSAFLGNREAKTSM</sequence>